<reference evidence="1 2" key="1">
    <citation type="submission" date="2014-05" db="EMBL/GenBank/DDBJ databases">
        <title>ATOL: Assembling a taxonomically balanced genome-scale reconstruction of the evolutionary history of the Enterobacteriaceae.</title>
        <authorList>
            <person name="Plunkett G.III."/>
            <person name="Neeno-Eckwall E.C."/>
            <person name="Glasner J.D."/>
            <person name="Perna N.T."/>
        </authorList>
    </citation>
    <scope>NUCLEOTIDE SEQUENCE [LARGE SCALE GENOMIC DNA]</scope>
    <source>
        <strain evidence="1 2">ATCC 33852</strain>
    </source>
</reference>
<dbReference type="Proteomes" id="UP000028640">
    <property type="component" value="Unassembled WGS sequence"/>
</dbReference>
<keyword evidence="2" id="KW-1185">Reference proteome</keyword>
<sequence>MLGILLSYYQVDEFKKEQKVMNANWITAPLFVLAGLFASSAFADPLQTIYNDWQLSCDNLNHCSARNSQDGQELILNISRDAGPEGRAVIKIDYQRSGDDSGSEQPIANRLQLDGRSLPFNHREWDVSKNSLTTSNRLVVNEFIAAIREGKSIQLTGKTDPQQAVKPAISLKGFKAALLAIDAQQGRVGTKTAWANRGNKPATTVPAAPAAPLQPRFSEPHPLTDTEISAITQNAAATIDNNDCSLEPSEREVHLFALSNDKALMTVNCDMGAYNLFVLGFSVSRQAPYKTEDLALNMPFKLGDEEESPELINADFDPKTGELSTFDKGRGIGDCGVASRWVYDGKQFQLTSFSSEPSCDGYSSGGEWPVLWVTQKR</sequence>
<evidence type="ECO:0000313" key="2">
    <source>
        <dbReference type="Proteomes" id="UP000028640"/>
    </source>
</evidence>
<protein>
    <recommendedName>
        <fullName evidence="3">DUF1176 domain-containing protein</fullName>
    </recommendedName>
</protein>
<gene>
    <name evidence="1" type="ORF">GEAM_2549</name>
</gene>
<organism evidence="1 2">
    <name type="scientific">Ewingella americana (strain ATCC 33852 / DSM 4580 / CCUG 14506 / JCM 5911 / LMG 7869 / NCTC 12157 / CDC 1468-78)</name>
    <dbReference type="NCBI Taxonomy" id="910964"/>
    <lineage>
        <taxon>Bacteria</taxon>
        <taxon>Pseudomonadati</taxon>
        <taxon>Pseudomonadota</taxon>
        <taxon>Gammaproteobacteria</taxon>
        <taxon>Enterobacterales</taxon>
        <taxon>Yersiniaceae</taxon>
        <taxon>Ewingella</taxon>
    </lineage>
</organism>
<evidence type="ECO:0008006" key="3">
    <source>
        <dbReference type="Google" id="ProtNLM"/>
    </source>
</evidence>
<proteinExistence type="predicted"/>
<evidence type="ECO:0000313" key="1">
    <source>
        <dbReference type="EMBL" id="KFC80030.1"/>
    </source>
</evidence>
<dbReference type="Pfam" id="PF06674">
    <property type="entry name" value="DUF1176"/>
    <property type="match status" value="1"/>
</dbReference>
<dbReference type="AlphaFoldDB" id="A0A085G8I5"/>
<comment type="caution">
    <text evidence="1">The sequence shown here is derived from an EMBL/GenBank/DDBJ whole genome shotgun (WGS) entry which is preliminary data.</text>
</comment>
<dbReference type="eggNOG" id="COG5342">
    <property type="taxonomic scope" value="Bacteria"/>
</dbReference>
<dbReference type="EMBL" id="JMPJ01000061">
    <property type="protein sequence ID" value="KFC80030.1"/>
    <property type="molecule type" value="Genomic_DNA"/>
</dbReference>
<name>A0A085G8I5_EWIA3</name>
<dbReference type="STRING" id="910964.GEAM_2549"/>
<accession>A0A085G8I5</accession>
<dbReference type="InterPro" id="IPR009560">
    <property type="entry name" value="DUF1176"/>
</dbReference>